<dbReference type="SMART" id="SM00325">
    <property type="entry name" value="RhoGEF"/>
    <property type="match status" value="1"/>
</dbReference>
<reference evidence="2 3" key="1">
    <citation type="journal article" date="2018" name="G3 (Bethesda)">
        <title>Phylogenetic and Phylogenomic Definition of Rhizopus Species.</title>
        <authorList>
            <person name="Gryganskyi A.P."/>
            <person name="Golan J."/>
            <person name="Dolatabadi S."/>
            <person name="Mondo S."/>
            <person name="Robb S."/>
            <person name="Idnurm A."/>
            <person name="Muszewska A."/>
            <person name="Steczkiewicz K."/>
            <person name="Masonjones S."/>
            <person name="Liao H.L."/>
            <person name="Gajdeczka M.T."/>
            <person name="Anike F."/>
            <person name="Vuek A."/>
            <person name="Anishchenko I.M."/>
            <person name="Voigt K."/>
            <person name="de Hoog G.S."/>
            <person name="Smith M.E."/>
            <person name="Heitman J."/>
            <person name="Vilgalys R."/>
            <person name="Stajich J.E."/>
        </authorList>
    </citation>
    <scope>NUCLEOTIDE SEQUENCE [LARGE SCALE GENOMIC DNA]</scope>
    <source>
        <strain evidence="2 3">CBS 357.93</strain>
    </source>
</reference>
<sequence length="586" mass="66718">DIISHLLYEQDELVHTQLLDAFVHHGLLFYQEEYYIVNAQKIATDIFLPLTHCYSPTCHPTNPQCHSPLCPSKQFIVNHLIDQKHIQQKEWISSIPRCIIDSVSRKELKRQAAISKLLLAKQHCIQGHVILHTVYRTPLLNSHVIPEPQRRQKRHSAPLLGRIGSALLQHATRLMEPYMVYTSSYIRALHTVSTKVKHNLHFAKFLEKQDTIKYTGKLGFHHYLIAPTQWIGKFKLMVEAILKHTEDDGDELALNASLSLMHDILYCTNSKILDNPLQSFSCHLFLFSHALILTYSKMTREKTSYIVVLGFPILVQMISIGSDTSLSLIRHISQSIFVNGIRCHRRMDIVKGNAQFIGPTHQQIKTKLFSIKARRFPIVSTIAPATFTENTTVSRRKPTSVSSISFTQIKRNASTFNHSVDISIKRRALTISHVANPQYTFKLGFSYQTQKVNWQTRIRQASWKKYFMHSLLCTCDFSYSNQSFIVFGTSSGAYMMPIEGIKVRYFISGKNAKQLGVIGDELIVPMSDILLAYRLKVIVNACECISNLLDYSAIKQSYVVCFEIGTVHKQSAIVLASGSPSQEAKL</sequence>
<evidence type="ECO:0000259" key="1">
    <source>
        <dbReference type="PROSITE" id="PS50010"/>
    </source>
</evidence>
<dbReference type="SUPFAM" id="SSF48065">
    <property type="entry name" value="DBL homology domain (DH-domain)"/>
    <property type="match status" value="1"/>
</dbReference>
<feature type="domain" description="DH" evidence="1">
    <location>
        <begin position="131"/>
        <end position="271"/>
    </location>
</feature>
<dbReference type="AlphaFoldDB" id="A0A367J020"/>
<dbReference type="Pfam" id="PF00621">
    <property type="entry name" value="RhoGEF"/>
    <property type="match status" value="1"/>
</dbReference>
<name>A0A367J020_RHIAZ</name>
<dbReference type="PROSITE" id="PS50010">
    <property type="entry name" value="DH_2"/>
    <property type="match status" value="1"/>
</dbReference>
<dbReference type="PANTHER" id="PTHR46572">
    <property type="entry name" value="RHO1 GDP-GTP EXCHANGE PROTEIN 1-RELATED"/>
    <property type="match status" value="1"/>
</dbReference>
<dbReference type="GO" id="GO:0005085">
    <property type="term" value="F:guanyl-nucleotide exchange factor activity"/>
    <property type="evidence" value="ECO:0007669"/>
    <property type="project" value="InterPro"/>
</dbReference>
<gene>
    <name evidence="2" type="primary">ROM2_3</name>
    <name evidence="2" type="ORF">CU097_002503</name>
</gene>
<dbReference type="EMBL" id="PJQL01002714">
    <property type="protein sequence ID" value="RCH83284.1"/>
    <property type="molecule type" value="Genomic_DNA"/>
</dbReference>
<dbReference type="InterPro" id="IPR000219">
    <property type="entry name" value="DH_dom"/>
</dbReference>
<keyword evidence="3" id="KW-1185">Reference proteome</keyword>
<feature type="non-terminal residue" evidence="2">
    <location>
        <position position="1"/>
    </location>
</feature>
<accession>A0A367J020</accession>
<dbReference type="Proteomes" id="UP000252139">
    <property type="component" value="Unassembled WGS sequence"/>
</dbReference>
<dbReference type="Gene3D" id="1.20.900.10">
    <property type="entry name" value="Dbl homology (DH) domain"/>
    <property type="match status" value="1"/>
</dbReference>
<organism evidence="2 3">
    <name type="scientific">Rhizopus azygosporus</name>
    <name type="common">Rhizopus microsporus var. azygosporus</name>
    <dbReference type="NCBI Taxonomy" id="86630"/>
    <lineage>
        <taxon>Eukaryota</taxon>
        <taxon>Fungi</taxon>
        <taxon>Fungi incertae sedis</taxon>
        <taxon>Mucoromycota</taxon>
        <taxon>Mucoromycotina</taxon>
        <taxon>Mucoromycetes</taxon>
        <taxon>Mucorales</taxon>
        <taxon>Mucorineae</taxon>
        <taxon>Rhizopodaceae</taxon>
        <taxon>Rhizopus</taxon>
    </lineage>
</organism>
<dbReference type="InterPro" id="IPR052233">
    <property type="entry name" value="Rho-type_GEFs"/>
</dbReference>
<dbReference type="OrthoDB" id="2272012at2759"/>
<evidence type="ECO:0000313" key="3">
    <source>
        <dbReference type="Proteomes" id="UP000252139"/>
    </source>
</evidence>
<proteinExistence type="predicted"/>
<dbReference type="PANTHER" id="PTHR46572:SF1">
    <property type="entry name" value="RHO1 GUANINE NUCLEOTIDE EXCHANGE FACTOR TUS1"/>
    <property type="match status" value="1"/>
</dbReference>
<feature type="non-terminal residue" evidence="2">
    <location>
        <position position="586"/>
    </location>
</feature>
<evidence type="ECO:0000313" key="2">
    <source>
        <dbReference type="EMBL" id="RCH83284.1"/>
    </source>
</evidence>
<comment type="caution">
    <text evidence="2">The sequence shown here is derived from an EMBL/GenBank/DDBJ whole genome shotgun (WGS) entry which is preliminary data.</text>
</comment>
<protein>
    <submittedName>
        <fullName evidence="2">RHO1 GDP-GTP exchange protein 2</fullName>
    </submittedName>
</protein>
<dbReference type="InterPro" id="IPR035899">
    <property type="entry name" value="DBL_dom_sf"/>
</dbReference>
<dbReference type="STRING" id="86630.A0A367J020"/>